<evidence type="ECO:0000256" key="1">
    <source>
        <dbReference type="ARBA" id="ARBA00022741"/>
    </source>
</evidence>
<dbReference type="PROSITE" id="PS51192">
    <property type="entry name" value="HELICASE_ATP_BIND_1"/>
    <property type="match status" value="1"/>
</dbReference>
<keyword evidence="7" id="KW-1185">Reference proteome</keyword>
<reference evidence="6" key="1">
    <citation type="journal article" date="2023" name="Mol. Phylogenet. Evol.">
        <title>Genome-scale phylogeny and comparative genomics of the fungal order Sordariales.</title>
        <authorList>
            <person name="Hensen N."/>
            <person name="Bonometti L."/>
            <person name="Westerberg I."/>
            <person name="Brannstrom I.O."/>
            <person name="Guillou S."/>
            <person name="Cros-Aarteil S."/>
            <person name="Calhoun S."/>
            <person name="Haridas S."/>
            <person name="Kuo A."/>
            <person name="Mondo S."/>
            <person name="Pangilinan J."/>
            <person name="Riley R."/>
            <person name="LaButti K."/>
            <person name="Andreopoulos B."/>
            <person name="Lipzen A."/>
            <person name="Chen C."/>
            <person name="Yan M."/>
            <person name="Daum C."/>
            <person name="Ng V."/>
            <person name="Clum A."/>
            <person name="Steindorff A."/>
            <person name="Ohm R.A."/>
            <person name="Martin F."/>
            <person name="Silar P."/>
            <person name="Natvig D.O."/>
            <person name="Lalanne C."/>
            <person name="Gautier V."/>
            <person name="Ament-Velasquez S.L."/>
            <person name="Kruys A."/>
            <person name="Hutchinson M.I."/>
            <person name="Powell A.J."/>
            <person name="Barry K."/>
            <person name="Miller A.N."/>
            <person name="Grigoriev I.V."/>
            <person name="Debuchy R."/>
            <person name="Gladieux P."/>
            <person name="Hiltunen Thoren M."/>
            <person name="Johannesson H."/>
        </authorList>
    </citation>
    <scope>NUCLEOTIDE SEQUENCE</scope>
    <source>
        <strain evidence="6">CBS 359.72</strain>
    </source>
</reference>
<dbReference type="InterPro" id="IPR050628">
    <property type="entry name" value="SNF2_RAD54_helicase_TF"/>
</dbReference>
<comment type="caution">
    <text evidence="6">The sequence shown here is derived from an EMBL/GenBank/DDBJ whole genome shotgun (WGS) entry which is preliminary data.</text>
</comment>
<accession>A0AAN7CKE3</accession>
<feature type="domain" description="Helicase C-terminal" evidence="5">
    <location>
        <begin position="593"/>
        <end position="738"/>
    </location>
</feature>
<dbReference type="GO" id="GO:0008094">
    <property type="term" value="F:ATP-dependent activity, acting on DNA"/>
    <property type="evidence" value="ECO:0007669"/>
    <property type="project" value="TreeGrafter"/>
</dbReference>
<proteinExistence type="predicted"/>
<dbReference type="InterPro" id="IPR038718">
    <property type="entry name" value="SNF2-like_sf"/>
</dbReference>
<dbReference type="GO" id="GO:0006281">
    <property type="term" value="P:DNA repair"/>
    <property type="evidence" value="ECO:0007669"/>
    <property type="project" value="TreeGrafter"/>
</dbReference>
<dbReference type="InterPro" id="IPR027417">
    <property type="entry name" value="P-loop_NTPase"/>
</dbReference>
<dbReference type="Proteomes" id="UP001303647">
    <property type="component" value="Unassembled WGS sequence"/>
</dbReference>
<keyword evidence="1" id="KW-0547">Nucleotide-binding</keyword>
<name>A0AAN7CKE3_9PEZI</name>
<dbReference type="Gene3D" id="3.40.50.300">
    <property type="entry name" value="P-loop containing nucleotide triphosphate hydrolases"/>
    <property type="match status" value="1"/>
</dbReference>
<dbReference type="EMBL" id="MU857789">
    <property type="protein sequence ID" value="KAK4243690.1"/>
    <property type="molecule type" value="Genomic_DNA"/>
</dbReference>
<keyword evidence="2 6" id="KW-0378">Hydrolase</keyword>
<organism evidence="6 7">
    <name type="scientific">Corynascus novoguineensis</name>
    <dbReference type="NCBI Taxonomy" id="1126955"/>
    <lineage>
        <taxon>Eukaryota</taxon>
        <taxon>Fungi</taxon>
        <taxon>Dikarya</taxon>
        <taxon>Ascomycota</taxon>
        <taxon>Pezizomycotina</taxon>
        <taxon>Sordariomycetes</taxon>
        <taxon>Sordariomycetidae</taxon>
        <taxon>Sordariales</taxon>
        <taxon>Chaetomiaceae</taxon>
        <taxon>Corynascus</taxon>
    </lineage>
</organism>
<dbReference type="Pfam" id="PF00271">
    <property type="entry name" value="Helicase_C"/>
    <property type="match status" value="1"/>
</dbReference>
<dbReference type="Gene3D" id="3.40.50.10810">
    <property type="entry name" value="Tandem AAA-ATPase domain"/>
    <property type="match status" value="2"/>
</dbReference>
<dbReference type="InterPro" id="IPR001650">
    <property type="entry name" value="Helicase_C-like"/>
</dbReference>
<dbReference type="SMART" id="SM00487">
    <property type="entry name" value="DEXDc"/>
    <property type="match status" value="1"/>
</dbReference>
<evidence type="ECO:0000259" key="4">
    <source>
        <dbReference type="PROSITE" id="PS51192"/>
    </source>
</evidence>
<dbReference type="GO" id="GO:0016787">
    <property type="term" value="F:hydrolase activity"/>
    <property type="evidence" value="ECO:0007669"/>
    <property type="project" value="UniProtKB-KW"/>
</dbReference>
<dbReference type="PANTHER" id="PTHR45626:SF22">
    <property type="entry name" value="DNA REPAIR PROTEIN RAD5"/>
    <property type="match status" value="1"/>
</dbReference>
<protein>
    <submittedName>
        <fullName evidence="6">P-loop containing nucleoside triphosphate hydrolase protein</fullName>
    </submittedName>
</protein>
<dbReference type="SUPFAM" id="SSF52540">
    <property type="entry name" value="P-loop containing nucleoside triphosphate hydrolases"/>
    <property type="match status" value="2"/>
</dbReference>
<evidence type="ECO:0000313" key="6">
    <source>
        <dbReference type="EMBL" id="KAK4243690.1"/>
    </source>
</evidence>
<gene>
    <name evidence="6" type="ORF">C7999DRAFT_35969</name>
</gene>
<dbReference type="PROSITE" id="PS51194">
    <property type="entry name" value="HELICASE_CTER"/>
    <property type="match status" value="1"/>
</dbReference>
<dbReference type="GO" id="GO:0005524">
    <property type="term" value="F:ATP binding"/>
    <property type="evidence" value="ECO:0007669"/>
    <property type="project" value="UniProtKB-KW"/>
</dbReference>
<dbReference type="CDD" id="cd18793">
    <property type="entry name" value="SF2_C_SNF"/>
    <property type="match status" value="1"/>
</dbReference>
<reference evidence="6" key="2">
    <citation type="submission" date="2023-05" db="EMBL/GenBank/DDBJ databases">
        <authorList>
            <consortium name="Lawrence Berkeley National Laboratory"/>
            <person name="Steindorff A."/>
            <person name="Hensen N."/>
            <person name="Bonometti L."/>
            <person name="Westerberg I."/>
            <person name="Brannstrom I.O."/>
            <person name="Guillou S."/>
            <person name="Cros-Aarteil S."/>
            <person name="Calhoun S."/>
            <person name="Haridas S."/>
            <person name="Kuo A."/>
            <person name="Mondo S."/>
            <person name="Pangilinan J."/>
            <person name="Riley R."/>
            <person name="Labutti K."/>
            <person name="Andreopoulos B."/>
            <person name="Lipzen A."/>
            <person name="Chen C."/>
            <person name="Yanf M."/>
            <person name="Daum C."/>
            <person name="Ng V."/>
            <person name="Clum A."/>
            <person name="Ohm R."/>
            <person name="Martin F."/>
            <person name="Silar P."/>
            <person name="Natvig D."/>
            <person name="Lalanne C."/>
            <person name="Gautier V."/>
            <person name="Ament-Velasquez S.L."/>
            <person name="Kruys A."/>
            <person name="Hutchinson M.I."/>
            <person name="Powell A.J."/>
            <person name="Barry K."/>
            <person name="Miller A.N."/>
            <person name="Grigoriev I.V."/>
            <person name="Debuchy R."/>
            <person name="Gladieux P."/>
            <person name="Thoren M.H."/>
            <person name="Johannesson H."/>
        </authorList>
    </citation>
    <scope>NUCLEOTIDE SEQUENCE</scope>
    <source>
        <strain evidence="6">CBS 359.72</strain>
    </source>
</reference>
<dbReference type="CDD" id="cd18008">
    <property type="entry name" value="DEXDc_SHPRH-like"/>
    <property type="match status" value="1"/>
</dbReference>
<dbReference type="SMART" id="SM00490">
    <property type="entry name" value="HELICc"/>
    <property type="match status" value="1"/>
</dbReference>
<evidence type="ECO:0000256" key="2">
    <source>
        <dbReference type="ARBA" id="ARBA00022801"/>
    </source>
</evidence>
<dbReference type="InterPro" id="IPR014001">
    <property type="entry name" value="Helicase_ATP-bd"/>
</dbReference>
<dbReference type="Pfam" id="PF00176">
    <property type="entry name" value="SNF2-rel_dom"/>
    <property type="match status" value="2"/>
</dbReference>
<dbReference type="InterPro" id="IPR049730">
    <property type="entry name" value="SNF2/RAD54-like_C"/>
</dbReference>
<evidence type="ECO:0000256" key="3">
    <source>
        <dbReference type="ARBA" id="ARBA00022840"/>
    </source>
</evidence>
<evidence type="ECO:0000313" key="7">
    <source>
        <dbReference type="Proteomes" id="UP001303647"/>
    </source>
</evidence>
<dbReference type="GO" id="GO:0005634">
    <property type="term" value="C:nucleus"/>
    <property type="evidence" value="ECO:0007669"/>
    <property type="project" value="TreeGrafter"/>
</dbReference>
<dbReference type="PANTHER" id="PTHR45626">
    <property type="entry name" value="TRANSCRIPTION TERMINATION FACTOR 2-RELATED"/>
    <property type="match status" value="1"/>
</dbReference>
<dbReference type="InterPro" id="IPR000330">
    <property type="entry name" value="SNF2_N"/>
</dbReference>
<evidence type="ECO:0000259" key="5">
    <source>
        <dbReference type="PROSITE" id="PS51194"/>
    </source>
</evidence>
<sequence length="766" mass="86120">MVQGLLEESSLQLFATCTLDAESTVRKPNRVASQLFRPCTLDITIYGPEDLFEDIGTWFQEQDLYLQDPRQIHFDAKYCNPHKLSVDDIDSCPTVSDVVRQSSRSLLLRDVPDRLELLDLLSNGSELEETQQPVVIRAALKKHQKQALTFMLRREQGWAFGEKQADVWDFLNRVSGAHQNEEPPPFYGGIIADPMGLGKTLTMISLVATDLDRNSTENTTLDIDEDSKHVFWQRSSSSPLLVRQKKPSIEVDPCTSYPAAWDFGAIMGRPGLPTSENWKPGGSILFSVRWRRIILDEAHFIRNGNSRMARAACELDSISRWAVTGTPIQNRLSDLAALLRFIQVYPYDDPKQFEADISRLWKSGEDEEATKRLKCLSGCILLRRTKATISLPARRDMTCAVDFSHEERAAYDEVREQTITKIVEALHTNSEESRACVYVNVLEQIESLRLICDLGLYYYTRHNRTAHSPSASDEWAATAQQAFNVQREMGLVVCLQCSSTTSLTESLLGENHDTSPSRHQPQFFRCLRFACVDCVRKLQRVKQTLGCGHRPSCLVAPVSISHSVLEEVHAAASDTASTPHTALPSKVQALVTDINAMSADVKCVVFSTWRLTLDVVEKGLENAGIRSIRFDGSVPQKERQSVVDRFKADPGIRVMLLTLSCGAVGLTLTVASRAYLMEPHWNPTLEEQALARIHRIGQSREVTTVRFYIRDSFEERVIELQNAKKHLARVLLSPHDGNQSDDSLETKSVALSPAAYDSHFGLWVRS</sequence>
<keyword evidence="3" id="KW-0067">ATP-binding</keyword>
<dbReference type="AlphaFoldDB" id="A0AAN7CKE3"/>
<feature type="domain" description="Helicase ATP-binding" evidence="4">
    <location>
        <begin position="180"/>
        <end position="345"/>
    </location>
</feature>